<gene>
    <name evidence="7" type="ORF">Cvel_22965</name>
</gene>
<comment type="subcellular location">
    <subcellularLocation>
        <location evidence="1">Membrane</location>
        <topology evidence="1">Multi-pass membrane protein</topology>
    </subcellularLocation>
</comment>
<name>A0A0G4GQU9_9ALVE</name>
<dbReference type="PANTHER" id="PTHR10231">
    <property type="entry name" value="NUCLEOTIDE-SUGAR TRANSMEMBRANE TRANSPORTER"/>
    <property type="match status" value="1"/>
</dbReference>
<dbReference type="EMBL" id="CDMZ01001452">
    <property type="protein sequence ID" value="CEM32820.1"/>
    <property type="molecule type" value="Genomic_DNA"/>
</dbReference>
<evidence type="ECO:0000256" key="2">
    <source>
        <dbReference type="ARBA" id="ARBA00022692"/>
    </source>
</evidence>
<keyword evidence="2 6" id="KW-0812">Transmembrane</keyword>
<evidence type="ECO:0000313" key="7">
    <source>
        <dbReference type="EMBL" id="CEM32820.1"/>
    </source>
</evidence>
<proteinExistence type="predicted"/>
<feature type="region of interest" description="Disordered" evidence="5">
    <location>
        <begin position="1"/>
        <end position="36"/>
    </location>
</feature>
<evidence type="ECO:0000256" key="6">
    <source>
        <dbReference type="SAM" id="Phobius"/>
    </source>
</evidence>
<feature type="transmembrane region" description="Helical" evidence="6">
    <location>
        <begin position="190"/>
        <end position="210"/>
    </location>
</feature>
<feature type="transmembrane region" description="Helical" evidence="6">
    <location>
        <begin position="226"/>
        <end position="247"/>
    </location>
</feature>
<organism evidence="7">
    <name type="scientific">Chromera velia CCMP2878</name>
    <dbReference type="NCBI Taxonomy" id="1169474"/>
    <lineage>
        <taxon>Eukaryota</taxon>
        <taxon>Sar</taxon>
        <taxon>Alveolata</taxon>
        <taxon>Colpodellida</taxon>
        <taxon>Chromeraceae</taxon>
        <taxon>Chromera</taxon>
    </lineage>
</organism>
<reference evidence="7" key="1">
    <citation type="submission" date="2014-11" db="EMBL/GenBank/DDBJ databases">
        <authorList>
            <person name="Otto D Thomas"/>
            <person name="Naeem Raeece"/>
        </authorList>
    </citation>
    <scope>NUCLEOTIDE SEQUENCE</scope>
</reference>
<sequence length="507" mass="55093">MQDGSSTETPYHLQEEDAIPTSSGPNAFGEGESLRPSLFKTLTNPVKRRTVKFNRESDVVALSEERLTNESTSNGQSVEEDVIAPSADSAVALCKRRSTRVSFHLQSTSDGRPRQRPSVFSPEFQEQLKSDHPNVKSFLDSWKGILFQGVLVILVTLQYALNPNLVAWSLPIRTDEDGTVRRVQNYFPPALLVFTSMVSSCLCSSLLAVFEDREGLRAAVNFRNHWAFAPVAVGYSLADLFGVFSLSAGGVDATTYALLSQLKLVGTALLLLTWGRGQTGVGWCLLMAISWSMVGYSLEGKSSSGSASGPSATGLICLGIKLSLSIVCGCLCDQRLKTVNAPFLAQLIYGKSLFYGAASAFSFVVQLTFFVPEGWSGKYHFFNGPDGGAPWTWRTVVLGLWYVSKDFAIVALLKHLDVIVKNLANAMSMLLTYGMAVAVFQTTSASFGKLAWVVVVSLQVAAFGIDKIGGRQSGEKEKEKKVLPCTDEEKGEVSELVEEKSVPLKEN</sequence>
<evidence type="ECO:0000256" key="1">
    <source>
        <dbReference type="ARBA" id="ARBA00004141"/>
    </source>
</evidence>
<dbReference type="VEuPathDB" id="CryptoDB:Cvel_22965"/>
<feature type="transmembrane region" description="Helical" evidence="6">
    <location>
        <begin position="281"/>
        <end position="298"/>
    </location>
</feature>
<evidence type="ECO:0008006" key="8">
    <source>
        <dbReference type="Google" id="ProtNLM"/>
    </source>
</evidence>
<keyword evidence="3 6" id="KW-1133">Transmembrane helix</keyword>
<protein>
    <recommendedName>
        <fullName evidence="8">EamA domain-containing protein</fullName>
    </recommendedName>
</protein>
<evidence type="ECO:0000256" key="3">
    <source>
        <dbReference type="ARBA" id="ARBA00022989"/>
    </source>
</evidence>
<feature type="transmembrane region" description="Helical" evidence="6">
    <location>
        <begin position="144"/>
        <end position="161"/>
    </location>
</feature>
<keyword evidence="4 6" id="KW-0472">Membrane</keyword>
<evidence type="ECO:0000256" key="5">
    <source>
        <dbReference type="SAM" id="MobiDB-lite"/>
    </source>
</evidence>
<dbReference type="AlphaFoldDB" id="A0A0G4GQU9"/>
<feature type="transmembrane region" description="Helical" evidence="6">
    <location>
        <begin position="391"/>
        <end position="413"/>
    </location>
</feature>
<dbReference type="GO" id="GO:0000139">
    <property type="term" value="C:Golgi membrane"/>
    <property type="evidence" value="ECO:0007669"/>
    <property type="project" value="InterPro"/>
</dbReference>
<dbReference type="InterPro" id="IPR007271">
    <property type="entry name" value="Nuc_sug_transpt"/>
</dbReference>
<feature type="transmembrane region" description="Helical" evidence="6">
    <location>
        <begin position="353"/>
        <end position="371"/>
    </location>
</feature>
<dbReference type="PhylomeDB" id="A0A0G4GQU9"/>
<accession>A0A0G4GQU9</accession>
<evidence type="ECO:0000256" key="4">
    <source>
        <dbReference type="ARBA" id="ARBA00023136"/>
    </source>
</evidence>
<feature type="transmembrane region" description="Helical" evidence="6">
    <location>
        <begin position="425"/>
        <end position="444"/>
    </location>
</feature>
<dbReference type="GO" id="GO:0015165">
    <property type="term" value="F:pyrimidine nucleotide-sugar transmembrane transporter activity"/>
    <property type="evidence" value="ECO:0007669"/>
    <property type="project" value="InterPro"/>
</dbReference>
<feature type="transmembrane region" description="Helical" evidence="6">
    <location>
        <begin position="310"/>
        <end position="332"/>
    </location>
</feature>